<dbReference type="RefSeq" id="WP_106610426.1">
    <property type="nucleotide sequence ID" value="NZ_PYGJ01000023.1"/>
</dbReference>
<reference evidence="1 2" key="1">
    <citation type="submission" date="2018-03" db="EMBL/GenBank/DDBJ databases">
        <title>Genomic Encyclopedia of Archaeal and Bacterial Type Strains, Phase II (KMG-II): from individual species to whole genera.</title>
        <authorList>
            <person name="Goeker M."/>
        </authorList>
    </citation>
    <scope>NUCLEOTIDE SEQUENCE [LARGE SCALE GENOMIC DNA]</scope>
    <source>
        <strain evidence="1 2">DSM 100673</strain>
    </source>
</reference>
<accession>A0A2P8F2V6</accession>
<dbReference type="OrthoDB" id="307209at2"/>
<evidence type="ECO:0000313" key="1">
    <source>
        <dbReference type="EMBL" id="PSL16050.1"/>
    </source>
</evidence>
<dbReference type="PANTHER" id="PTHR38733">
    <property type="entry name" value="PROTEIN MCRC"/>
    <property type="match status" value="1"/>
</dbReference>
<dbReference type="Proteomes" id="UP000240418">
    <property type="component" value="Unassembled WGS sequence"/>
</dbReference>
<dbReference type="InterPro" id="IPR019292">
    <property type="entry name" value="McrC"/>
</dbReference>
<dbReference type="EMBL" id="PYGJ01000023">
    <property type="protein sequence ID" value="PSL16050.1"/>
    <property type="molecule type" value="Genomic_DNA"/>
</dbReference>
<proteinExistence type="predicted"/>
<sequence length="417" mass="45857">MKLFAGQKSLTCLEWKHVSIGDGATVLTPAQADRLCHLAETRARVLKLGPEAVLARRHNHVKAGQVCGVLAAPDVTLEILPKLDIDGAQGRDVLIHMLDVAYDLRIASDGLAGLGTQKLDLLEVTILSFARRLTATLRRGLPRRYLTDADDLSVLRGSLDIKRQFTVNAVRPDRLACRYDELTANTPLNRVVFAAARLLARRTGLAATYTMLNDALDRMEGVGISRDPLREPVSLDRTNTAWHGVYRMARLLLAGASQSARSDAHEGFALLFPMNDLFEKYTANLMHRRYGRAVRRQAKGKAVTKSGLFRMKPDILVDRGYETLIIDTKWKQLDLSDAKAGVSQSDVYQMLAYGHAYGRHDGNTRLMLLYPARDGQGTGIFKNWIVEGSGFGLQIATLDLSARDVAGKGLEGLVGAV</sequence>
<dbReference type="PANTHER" id="PTHR38733:SF1">
    <property type="entry name" value="TYPE IV METHYL-DIRECTED RESTRICTION ENZYME ECOKMCRBC"/>
    <property type="match status" value="1"/>
</dbReference>
<gene>
    <name evidence="1" type="ORF">CLV88_12317</name>
</gene>
<evidence type="ECO:0000313" key="2">
    <source>
        <dbReference type="Proteomes" id="UP000240418"/>
    </source>
</evidence>
<dbReference type="Pfam" id="PF10117">
    <property type="entry name" value="McrBC"/>
    <property type="match status" value="1"/>
</dbReference>
<organism evidence="1 2">
    <name type="scientific">Shimia abyssi</name>
    <dbReference type="NCBI Taxonomy" id="1662395"/>
    <lineage>
        <taxon>Bacteria</taxon>
        <taxon>Pseudomonadati</taxon>
        <taxon>Pseudomonadota</taxon>
        <taxon>Alphaproteobacteria</taxon>
        <taxon>Rhodobacterales</taxon>
        <taxon>Roseobacteraceae</taxon>
    </lineage>
</organism>
<name>A0A2P8F2V6_9RHOB</name>
<protein>
    <submittedName>
        <fullName evidence="1">5-methylcytosine-specific restriction enzyme subunit McrC</fullName>
    </submittedName>
</protein>
<keyword evidence="2" id="KW-1185">Reference proteome</keyword>
<dbReference type="AlphaFoldDB" id="A0A2P8F2V6"/>
<comment type="caution">
    <text evidence="1">The sequence shown here is derived from an EMBL/GenBank/DDBJ whole genome shotgun (WGS) entry which is preliminary data.</text>
</comment>